<evidence type="ECO:0000313" key="4">
    <source>
        <dbReference type="Proteomes" id="UP000198863"/>
    </source>
</evidence>
<keyword evidence="4" id="KW-1185">Reference proteome</keyword>
<dbReference type="Gene3D" id="3.40.630.30">
    <property type="match status" value="1"/>
</dbReference>
<protein>
    <submittedName>
        <fullName evidence="3">Acetyltransferase (GNAT) family protein</fullName>
    </submittedName>
</protein>
<dbReference type="Proteomes" id="UP000198863">
    <property type="component" value="Unassembled WGS sequence"/>
</dbReference>
<organism evidence="3 4">
    <name type="scientific">Klenkia brasiliensis</name>
    <dbReference type="NCBI Taxonomy" id="333142"/>
    <lineage>
        <taxon>Bacteria</taxon>
        <taxon>Bacillati</taxon>
        <taxon>Actinomycetota</taxon>
        <taxon>Actinomycetes</taxon>
        <taxon>Geodermatophilales</taxon>
        <taxon>Geodermatophilaceae</taxon>
        <taxon>Klenkia</taxon>
    </lineage>
</organism>
<dbReference type="InterPro" id="IPR016181">
    <property type="entry name" value="Acyl_CoA_acyltransferase"/>
</dbReference>
<evidence type="ECO:0000259" key="2">
    <source>
        <dbReference type="PROSITE" id="PS51186"/>
    </source>
</evidence>
<dbReference type="PANTHER" id="PTHR43072">
    <property type="entry name" value="N-ACETYLTRANSFERASE"/>
    <property type="match status" value="1"/>
</dbReference>
<dbReference type="PANTHER" id="PTHR43072:SF60">
    <property type="entry name" value="L-2,4-DIAMINOBUTYRIC ACID ACETYLTRANSFERASE"/>
    <property type="match status" value="1"/>
</dbReference>
<sequence>MRTTAVWGGHQYGTGDGTQRGQGRLTHPAGSAGGTVGQRRSPLDVVELELLAARGWRGTEAQPLGQWLLRAGGAGFTGRAHSALVVGDPGLPLPDAVAAVEEFYRARGLRPCAQLPGRQARAADAAFAAAGWERDEDTLVLTVELDDGGPGPRADVQLAPVPDEEWLAACRQHGTPLPADAPVVLTNADRLAFASVRAEDGAVVAVARGVLTDDWLGITAVTVAERARRGGLATSLTRALQSWAADAGARWCYLQVVAGNAPARELYRRLGFIEHHRYHYRRPPAGGRAG</sequence>
<dbReference type="InterPro" id="IPR000182">
    <property type="entry name" value="GNAT_dom"/>
</dbReference>
<dbReference type="SUPFAM" id="SSF55729">
    <property type="entry name" value="Acyl-CoA N-acyltransferases (Nat)"/>
    <property type="match status" value="1"/>
</dbReference>
<accession>A0A1G7LCG7</accession>
<dbReference type="CDD" id="cd04301">
    <property type="entry name" value="NAT_SF"/>
    <property type="match status" value="1"/>
</dbReference>
<proteinExistence type="predicted"/>
<dbReference type="AlphaFoldDB" id="A0A1G7LCG7"/>
<feature type="domain" description="N-acetyltransferase" evidence="2">
    <location>
        <begin position="156"/>
        <end position="290"/>
    </location>
</feature>
<keyword evidence="3" id="KW-0808">Transferase</keyword>
<dbReference type="GO" id="GO:0016747">
    <property type="term" value="F:acyltransferase activity, transferring groups other than amino-acyl groups"/>
    <property type="evidence" value="ECO:0007669"/>
    <property type="project" value="InterPro"/>
</dbReference>
<dbReference type="PROSITE" id="PS51186">
    <property type="entry name" value="GNAT"/>
    <property type="match status" value="1"/>
</dbReference>
<feature type="compositionally biased region" description="Gly residues" evidence="1">
    <location>
        <begin position="10"/>
        <end position="20"/>
    </location>
</feature>
<dbReference type="Pfam" id="PF24553">
    <property type="entry name" value="Rv0428c_C"/>
    <property type="match status" value="1"/>
</dbReference>
<dbReference type="EMBL" id="FNCF01000001">
    <property type="protein sequence ID" value="SDF46679.1"/>
    <property type="molecule type" value="Genomic_DNA"/>
</dbReference>
<name>A0A1G7LCG7_9ACTN</name>
<dbReference type="InterPro" id="IPR056935">
    <property type="entry name" value="Rv0428c-like_C"/>
</dbReference>
<feature type="region of interest" description="Disordered" evidence="1">
    <location>
        <begin position="1"/>
        <end position="38"/>
    </location>
</feature>
<evidence type="ECO:0000256" key="1">
    <source>
        <dbReference type="SAM" id="MobiDB-lite"/>
    </source>
</evidence>
<evidence type="ECO:0000313" key="3">
    <source>
        <dbReference type="EMBL" id="SDF46679.1"/>
    </source>
</evidence>
<gene>
    <name evidence="3" type="ORF">SAMN05660324_0199</name>
</gene>
<reference evidence="4" key="1">
    <citation type="submission" date="2016-10" db="EMBL/GenBank/DDBJ databases">
        <authorList>
            <person name="Varghese N."/>
            <person name="Submissions S."/>
        </authorList>
    </citation>
    <scope>NUCLEOTIDE SEQUENCE [LARGE SCALE GENOMIC DNA]</scope>
    <source>
        <strain evidence="4">DSM 44526</strain>
    </source>
</reference>